<reference evidence="4 5" key="1">
    <citation type="journal article" date="2018" name="ACS Chem. Biol.">
        <title>Ketoreductase domain dysfunction expands chemodiversity: malyngamide biosynthesis in the cyanobacterium Okeania hirsuta.</title>
        <authorList>
            <person name="Moss N.A."/>
            <person name="Leao T."/>
            <person name="Rankin M."/>
            <person name="McCullough T.M."/>
            <person name="Qu P."/>
            <person name="Korobeynikov A."/>
            <person name="Smith J.L."/>
            <person name="Gerwick L."/>
            <person name="Gerwick W.H."/>
        </authorList>
    </citation>
    <scope>NUCLEOTIDE SEQUENCE [LARGE SCALE GENOMIC DNA]</scope>
    <source>
        <strain evidence="4 5">PAB10Feb10-1</strain>
    </source>
</reference>
<keyword evidence="5" id="KW-1185">Reference proteome</keyword>
<dbReference type="AlphaFoldDB" id="A0A3N6PJX7"/>
<dbReference type="PANTHER" id="PTHR33495:SF2">
    <property type="entry name" value="ANTI-SIGMA FACTOR ANTAGONIST TM_1081-RELATED"/>
    <property type="match status" value="1"/>
</dbReference>
<sequence>MKAIDVSQHIILIPNHRLDLAGANVIKQQFISLLEKNYNLWIIDMANVEFIDSSGLSALVIGLKKAREHGCNLAICNLNPTARLVFEITQLDRVFQIFDSIDDVFLDSHGKLITA</sequence>
<dbReference type="RefSeq" id="WP_124146183.1">
    <property type="nucleotide sequence ID" value="NZ_CAWOKI010000144.1"/>
</dbReference>
<feature type="domain" description="STAS" evidence="3">
    <location>
        <begin position="1"/>
        <end position="108"/>
    </location>
</feature>
<dbReference type="InterPro" id="IPR002645">
    <property type="entry name" value="STAS_dom"/>
</dbReference>
<dbReference type="PROSITE" id="PS50801">
    <property type="entry name" value="STAS"/>
    <property type="match status" value="1"/>
</dbReference>
<name>A0A3N6PJX7_9CYAN</name>
<dbReference type="CDD" id="cd07043">
    <property type="entry name" value="STAS_anti-anti-sigma_factors"/>
    <property type="match status" value="1"/>
</dbReference>
<dbReference type="Proteomes" id="UP000269154">
    <property type="component" value="Unassembled WGS sequence"/>
</dbReference>
<dbReference type="PANTHER" id="PTHR33495">
    <property type="entry name" value="ANTI-SIGMA FACTOR ANTAGONIST TM_1081-RELATED-RELATED"/>
    <property type="match status" value="1"/>
</dbReference>
<dbReference type="SUPFAM" id="SSF52091">
    <property type="entry name" value="SpoIIaa-like"/>
    <property type="match status" value="1"/>
</dbReference>
<dbReference type="OrthoDB" id="9793697at2"/>
<dbReference type="GO" id="GO:0043856">
    <property type="term" value="F:anti-sigma factor antagonist activity"/>
    <property type="evidence" value="ECO:0007669"/>
    <property type="project" value="InterPro"/>
</dbReference>
<evidence type="ECO:0000259" key="3">
    <source>
        <dbReference type="PROSITE" id="PS50801"/>
    </source>
</evidence>
<evidence type="ECO:0000313" key="4">
    <source>
        <dbReference type="EMBL" id="RQH57557.1"/>
    </source>
</evidence>
<dbReference type="EMBL" id="RCBY01000002">
    <property type="protein sequence ID" value="RQH57557.1"/>
    <property type="molecule type" value="Genomic_DNA"/>
</dbReference>
<evidence type="ECO:0000313" key="5">
    <source>
        <dbReference type="Proteomes" id="UP000269154"/>
    </source>
</evidence>
<evidence type="ECO:0000256" key="1">
    <source>
        <dbReference type="ARBA" id="ARBA00009013"/>
    </source>
</evidence>
<proteinExistence type="inferred from homology"/>
<protein>
    <recommendedName>
        <fullName evidence="2">Anti-sigma factor antagonist</fullName>
    </recommendedName>
</protein>
<comment type="caution">
    <text evidence="4">The sequence shown here is derived from an EMBL/GenBank/DDBJ whole genome shotgun (WGS) entry which is preliminary data.</text>
</comment>
<dbReference type="Pfam" id="PF01740">
    <property type="entry name" value="STAS"/>
    <property type="match status" value="1"/>
</dbReference>
<accession>A0A3N6PJX7</accession>
<dbReference type="InterPro" id="IPR003658">
    <property type="entry name" value="Anti-sigma_ant"/>
</dbReference>
<organism evidence="4 5">
    <name type="scientific">Okeania hirsuta</name>
    <dbReference type="NCBI Taxonomy" id="1458930"/>
    <lineage>
        <taxon>Bacteria</taxon>
        <taxon>Bacillati</taxon>
        <taxon>Cyanobacteriota</taxon>
        <taxon>Cyanophyceae</taxon>
        <taxon>Oscillatoriophycideae</taxon>
        <taxon>Oscillatoriales</taxon>
        <taxon>Microcoleaceae</taxon>
        <taxon>Okeania</taxon>
    </lineage>
</organism>
<evidence type="ECO:0000256" key="2">
    <source>
        <dbReference type="RuleBase" id="RU003749"/>
    </source>
</evidence>
<dbReference type="NCBIfam" id="TIGR00377">
    <property type="entry name" value="ant_ant_sig"/>
    <property type="match status" value="1"/>
</dbReference>
<dbReference type="Gene3D" id="3.30.750.24">
    <property type="entry name" value="STAS domain"/>
    <property type="match status" value="1"/>
</dbReference>
<dbReference type="InterPro" id="IPR036513">
    <property type="entry name" value="STAS_dom_sf"/>
</dbReference>
<gene>
    <name evidence="4" type="ORF">D5R40_00635</name>
</gene>
<comment type="similarity">
    <text evidence="1 2">Belongs to the anti-sigma-factor antagonist family.</text>
</comment>